<evidence type="ECO:0000256" key="1">
    <source>
        <dbReference type="SAM" id="Phobius"/>
    </source>
</evidence>
<evidence type="ECO:0008006" key="4">
    <source>
        <dbReference type="Google" id="ProtNLM"/>
    </source>
</evidence>
<dbReference type="PANTHER" id="PTHR35007:SF4">
    <property type="entry name" value="CONSERVED TRANSMEMBRANE PROTEIN-RELATED"/>
    <property type="match status" value="1"/>
</dbReference>
<organism evidence="2 3">
    <name type="scientific">Actinoplanes sandaracinus</name>
    <dbReference type="NCBI Taxonomy" id="3045177"/>
    <lineage>
        <taxon>Bacteria</taxon>
        <taxon>Bacillati</taxon>
        <taxon>Actinomycetota</taxon>
        <taxon>Actinomycetes</taxon>
        <taxon>Micromonosporales</taxon>
        <taxon>Micromonosporaceae</taxon>
        <taxon>Actinoplanes</taxon>
    </lineage>
</organism>
<gene>
    <name evidence="2" type="ORF">QLQ12_18460</name>
</gene>
<name>A0ABT6WLR1_9ACTN</name>
<sequence>MSWVLVTLLIAGAVLAVRPGDAARERLFRRRPRTALLPAVRPVIRAFLDEPRWRLVPAVSGLAAVVAGLSGGPVAGTVAAVYAGLGVHEWRRRAGRKRVEARRAAYLDELASLVAELRAGIPAAVAAGRAESTGSGRLGRLTGAVWGLAERTGAPAADLLDRIESDARAADRSARTAVAQAAGAQTTAILLAGLPLGGIALGYLIGADPLAMLLHTPWGAACVVAALLLQCAGLKWAQRLTEGVGR</sequence>
<keyword evidence="1" id="KW-0472">Membrane</keyword>
<feature type="transmembrane region" description="Helical" evidence="1">
    <location>
        <begin position="218"/>
        <end position="237"/>
    </location>
</feature>
<evidence type="ECO:0000313" key="2">
    <source>
        <dbReference type="EMBL" id="MDI6100595.1"/>
    </source>
</evidence>
<reference evidence="2 3" key="1">
    <citation type="submission" date="2023-05" db="EMBL/GenBank/DDBJ databases">
        <title>Actinoplanes sp. NEAU-A12 genome sequencing.</title>
        <authorList>
            <person name="Wang Z.-S."/>
        </authorList>
    </citation>
    <scope>NUCLEOTIDE SEQUENCE [LARGE SCALE GENOMIC DNA]</scope>
    <source>
        <strain evidence="2 3">NEAU-A12</strain>
    </source>
</reference>
<proteinExistence type="predicted"/>
<keyword evidence="1" id="KW-1133">Transmembrane helix</keyword>
<feature type="transmembrane region" description="Helical" evidence="1">
    <location>
        <begin position="62"/>
        <end position="87"/>
    </location>
</feature>
<protein>
    <recommendedName>
        <fullName evidence="4">Tight adherence protein B</fullName>
    </recommendedName>
</protein>
<dbReference type="EMBL" id="JASCTH010000011">
    <property type="protein sequence ID" value="MDI6100595.1"/>
    <property type="molecule type" value="Genomic_DNA"/>
</dbReference>
<accession>A0ABT6WLR1</accession>
<dbReference type="PANTHER" id="PTHR35007">
    <property type="entry name" value="INTEGRAL MEMBRANE PROTEIN-RELATED"/>
    <property type="match status" value="1"/>
</dbReference>
<feature type="transmembrane region" description="Helical" evidence="1">
    <location>
        <begin position="188"/>
        <end position="206"/>
    </location>
</feature>
<comment type="caution">
    <text evidence="2">The sequence shown here is derived from an EMBL/GenBank/DDBJ whole genome shotgun (WGS) entry which is preliminary data.</text>
</comment>
<keyword evidence="3" id="KW-1185">Reference proteome</keyword>
<keyword evidence="1" id="KW-0812">Transmembrane</keyword>
<dbReference type="Proteomes" id="UP001241758">
    <property type="component" value="Unassembled WGS sequence"/>
</dbReference>
<dbReference type="RefSeq" id="WP_282761424.1">
    <property type="nucleotide sequence ID" value="NZ_JASCTH010000011.1"/>
</dbReference>
<evidence type="ECO:0000313" key="3">
    <source>
        <dbReference type="Proteomes" id="UP001241758"/>
    </source>
</evidence>